<evidence type="ECO:0000313" key="3">
    <source>
        <dbReference type="Proteomes" id="UP000612893"/>
    </source>
</evidence>
<reference evidence="2" key="1">
    <citation type="submission" date="2020-10" db="EMBL/GenBank/DDBJ databases">
        <title>Ca. Dormibacterota MAGs.</title>
        <authorList>
            <person name="Montgomery K."/>
        </authorList>
    </citation>
    <scope>NUCLEOTIDE SEQUENCE [LARGE SCALE GENOMIC DNA]</scope>
    <source>
        <strain evidence="2">SC8812_S17_10</strain>
    </source>
</reference>
<keyword evidence="1" id="KW-1133">Transmembrane helix</keyword>
<dbReference type="EMBL" id="JAEKNR010000136">
    <property type="protein sequence ID" value="MBJ7598972.1"/>
    <property type="molecule type" value="Genomic_DNA"/>
</dbReference>
<feature type="transmembrane region" description="Helical" evidence="1">
    <location>
        <begin position="38"/>
        <end position="59"/>
    </location>
</feature>
<accession>A0A934NDZ9</accession>
<dbReference type="Proteomes" id="UP000612893">
    <property type="component" value="Unassembled WGS sequence"/>
</dbReference>
<dbReference type="AlphaFoldDB" id="A0A934NDZ9"/>
<keyword evidence="1" id="KW-0812">Transmembrane</keyword>
<organism evidence="2 3">
    <name type="scientific">Candidatus Nephthysia bennettiae</name>
    <dbReference type="NCBI Taxonomy" id="3127016"/>
    <lineage>
        <taxon>Bacteria</taxon>
        <taxon>Bacillati</taxon>
        <taxon>Candidatus Dormiibacterota</taxon>
        <taxon>Candidatus Dormibacteria</taxon>
        <taxon>Candidatus Dormibacterales</taxon>
        <taxon>Candidatus Dormibacteraceae</taxon>
        <taxon>Candidatus Nephthysia</taxon>
    </lineage>
</organism>
<comment type="caution">
    <text evidence="2">The sequence shown here is derived from an EMBL/GenBank/DDBJ whole genome shotgun (WGS) entry which is preliminary data.</text>
</comment>
<protein>
    <submittedName>
        <fullName evidence="2">Uncharacterized protein</fullName>
    </submittedName>
</protein>
<sequence length="175" mass="20447">MLRDRGLWRPLGRGAFLTGLLLALIVFRAPYFDLALRLWLVALAAVFTWAILGRTLTVWTRADIQRRRLDWRRWGPAPAAERVRSLEELEHAVEFSQTTAFDFHYRLRPHLVRVATHRLAVHGVHLQAQPDRARQLLGEDAWDLVRPDRLPPERRNDRGLELTRLQRVVETLDAL</sequence>
<name>A0A934NDZ9_9BACT</name>
<evidence type="ECO:0000256" key="1">
    <source>
        <dbReference type="SAM" id="Phobius"/>
    </source>
</evidence>
<dbReference type="RefSeq" id="WP_338202257.1">
    <property type="nucleotide sequence ID" value="NZ_JAEKNR010000136.1"/>
</dbReference>
<evidence type="ECO:0000313" key="2">
    <source>
        <dbReference type="EMBL" id="MBJ7598972.1"/>
    </source>
</evidence>
<keyword evidence="3" id="KW-1185">Reference proteome</keyword>
<proteinExistence type="predicted"/>
<keyword evidence="1" id="KW-0472">Membrane</keyword>
<gene>
    <name evidence="2" type="ORF">JF922_12925</name>
</gene>